<dbReference type="AlphaFoldDB" id="A0A5C8ZKG2"/>
<dbReference type="EMBL" id="VKAC01000002">
    <property type="protein sequence ID" value="TXR57608.1"/>
    <property type="molecule type" value="Genomic_DNA"/>
</dbReference>
<evidence type="ECO:0000313" key="3">
    <source>
        <dbReference type="Proteomes" id="UP000321234"/>
    </source>
</evidence>
<evidence type="ECO:0000256" key="1">
    <source>
        <dbReference type="SAM" id="MobiDB-lite"/>
    </source>
</evidence>
<dbReference type="Gene3D" id="3.20.170.20">
    <property type="entry name" value="Protein of unknown function DUF952"/>
    <property type="match status" value="1"/>
</dbReference>
<accession>A0A5C8ZKG2</accession>
<keyword evidence="3" id="KW-1185">Reference proteome</keyword>
<comment type="caution">
    <text evidence="2">The sequence shown here is derived from an EMBL/GenBank/DDBJ whole genome shotgun (WGS) entry which is preliminary data.</text>
</comment>
<sequence length="118" mass="12366">MASRSVWERAQRDGAYRGSTLGADLEEVGFVHASTADQLPGVVERFYAGEDLADHVLLVVDVEACEAAGSPVRWEGPVEHGGPFPHVYGPVPLTAVVSTGSVERGPDGRLSLPELGGA</sequence>
<dbReference type="PANTHER" id="PTHR34129:SF1">
    <property type="entry name" value="DUF952 DOMAIN-CONTAINING PROTEIN"/>
    <property type="match status" value="1"/>
</dbReference>
<dbReference type="SUPFAM" id="SSF56399">
    <property type="entry name" value="ADP-ribosylation"/>
    <property type="match status" value="1"/>
</dbReference>
<dbReference type="OrthoDB" id="5638018at2"/>
<gene>
    <name evidence="2" type="ORF">FMM08_05205</name>
</gene>
<feature type="region of interest" description="Disordered" evidence="1">
    <location>
        <begin position="99"/>
        <end position="118"/>
    </location>
</feature>
<dbReference type="InterPro" id="IPR009297">
    <property type="entry name" value="DUF952"/>
</dbReference>
<name>A0A5C8ZKG2_9ACTN</name>
<proteinExistence type="predicted"/>
<dbReference type="Pfam" id="PF06108">
    <property type="entry name" value="DUF952"/>
    <property type="match status" value="1"/>
</dbReference>
<reference evidence="2 3" key="1">
    <citation type="submission" date="2019-07" db="EMBL/GenBank/DDBJ databases">
        <title>Quadrisphaera sp. strain DD2A genome sequencing and assembly.</title>
        <authorList>
            <person name="Kim I."/>
        </authorList>
    </citation>
    <scope>NUCLEOTIDE SEQUENCE [LARGE SCALE GENOMIC DNA]</scope>
    <source>
        <strain evidence="2 3">DD2A</strain>
    </source>
</reference>
<evidence type="ECO:0000313" key="2">
    <source>
        <dbReference type="EMBL" id="TXR57608.1"/>
    </source>
</evidence>
<protein>
    <submittedName>
        <fullName evidence="2">DUF952 domain-containing protein</fullName>
    </submittedName>
</protein>
<dbReference type="Proteomes" id="UP000321234">
    <property type="component" value="Unassembled WGS sequence"/>
</dbReference>
<organism evidence="2 3">
    <name type="scientific">Quadrisphaera setariae</name>
    <dbReference type="NCBI Taxonomy" id="2593304"/>
    <lineage>
        <taxon>Bacteria</taxon>
        <taxon>Bacillati</taxon>
        <taxon>Actinomycetota</taxon>
        <taxon>Actinomycetes</taxon>
        <taxon>Kineosporiales</taxon>
        <taxon>Kineosporiaceae</taxon>
        <taxon>Quadrisphaera</taxon>
    </lineage>
</organism>
<dbReference type="PANTHER" id="PTHR34129">
    <property type="entry name" value="BLR1139 PROTEIN"/>
    <property type="match status" value="1"/>
</dbReference>
<dbReference type="RefSeq" id="WP_147925247.1">
    <property type="nucleotide sequence ID" value="NZ_VKAC01000002.1"/>
</dbReference>